<dbReference type="Gene3D" id="1.20.1270.60">
    <property type="entry name" value="Arfaptin homology (AH) domain/BAR domain"/>
    <property type="match status" value="1"/>
</dbReference>
<gene>
    <name evidence="3" type="ORF">RN001_007051</name>
</gene>
<proteinExistence type="predicted"/>
<evidence type="ECO:0000256" key="2">
    <source>
        <dbReference type="SAM" id="MobiDB-lite"/>
    </source>
</evidence>
<feature type="compositionally biased region" description="Acidic residues" evidence="2">
    <location>
        <begin position="285"/>
        <end position="300"/>
    </location>
</feature>
<dbReference type="InterPro" id="IPR009602">
    <property type="entry name" value="CBAR/FAM92"/>
</dbReference>
<dbReference type="PANTHER" id="PTHR21223:SF2">
    <property type="entry name" value="CBY1-INTERACTING BAR DOMAIN-CONTAINING PROTEIN HOMOLOG"/>
    <property type="match status" value="1"/>
</dbReference>
<organism evidence="3 4">
    <name type="scientific">Aquatica leii</name>
    <dbReference type="NCBI Taxonomy" id="1421715"/>
    <lineage>
        <taxon>Eukaryota</taxon>
        <taxon>Metazoa</taxon>
        <taxon>Ecdysozoa</taxon>
        <taxon>Arthropoda</taxon>
        <taxon>Hexapoda</taxon>
        <taxon>Insecta</taxon>
        <taxon>Pterygota</taxon>
        <taxon>Neoptera</taxon>
        <taxon>Endopterygota</taxon>
        <taxon>Coleoptera</taxon>
        <taxon>Polyphaga</taxon>
        <taxon>Elateriformia</taxon>
        <taxon>Elateroidea</taxon>
        <taxon>Lampyridae</taxon>
        <taxon>Luciolinae</taxon>
        <taxon>Aquatica</taxon>
    </lineage>
</organism>
<sequence>MLSALRAKNPNSEYDTKFIQNRIVHTEKNFAELCNIFAQYSRKIARVRDKGDSLTEILMAYAENEDINKSLSVGLINLATTFMAVNDYGDIRVKSIDKKVIDEFSKYEGICKQVKEDVKQILAVQEKELARRKQCKRLRERKSTHRQLIQQAESELTKAQLDVSKTITNVEEKIITFEKQKLHDVKGILLDFLAIEMGYHAKALEQLTKAYKNVMEVNEETDLHDFNKIVTEKGMDFQNALCMMQSPFRSSQSMGAINMIGSRPLVRRSSGIPSIASRPFKSEETLEISDSNESETDQEESSLNTEISTPVLTKKH</sequence>
<feature type="region of interest" description="Disordered" evidence="2">
    <location>
        <begin position="270"/>
        <end position="316"/>
    </location>
</feature>
<comment type="caution">
    <text evidence="3">The sequence shown here is derived from an EMBL/GenBank/DDBJ whole genome shotgun (WGS) entry which is preliminary data.</text>
</comment>
<dbReference type="InterPro" id="IPR027267">
    <property type="entry name" value="AH/BAR_dom_sf"/>
</dbReference>
<dbReference type="Pfam" id="PF06730">
    <property type="entry name" value="FAM92"/>
    <property type="match status" value="1"/>
</dbReference>
<keyword evidence="4" id="KW-1185">Reference proteome</keyword>
<name>A0AAN7P294_9COLE</name>
<feature type="compositionally biased region" description="Polar residues" evidence="2">
    <location>
        <begin position="301"/>
        <end position="316"/>
    </location>
</feature>
<keyword evidence="1" id="KW-0175">Coiled coil</keyword>
<dbReference type="AlphaFoldDB" id="A0AAN7P294"/>
<dbReference type="Proteomes" id="UP001353858">
    <property type="component" value="Unassembled WGS sequence"/>
</dbReference>
<dbReference type="SUPFAM" id="SSF103657">
    <property type="entry name" value="BAR/IMD domain-like"/>
    <property type="match status" value="1"/>
</dbReference>
<evidence type="ECO:0000313" key="4">
    <source>
        <dbReference type="Proteomes" id="UP001353858"/>
    </source>
</evidence>
<dbReference type="GO" id="GO:0060271">
    <property type="term" value="P:cilium assembly"/>
    <property type="evidence" value="ECO:0007669"/>
    <property type="project" value="TreeGrafter"/>
</dbReference>
<dbReference type="GO" id="GO:0035869">
    <property type="term" value="C:ciliary transition zone"/>
    <property type="evidence" value="ECO:0007669"/>
    <property type="project" value="TreeGrafter"/>
</dbReference>
<evidence type="ECO:0008006" key="5">
    <source>
        <dbReference type="Google" id="ProtNLM"/>
    </source>
</evidence>
<evidence type="ECO:0000313" key="3">
    <source>
        <dbReference type="EMBL" id="KAK4878905.1"/>
    </source>
</evidence>
<protein>
    <recommendedName>
        <fullName evidence="5">Protein FAM92A1</fullName>
    </recommendedName>
</protein>
<dbReference type="GO" id="GO:0036064">
    <property type="term" value="C:ciliary basal body"/>
    <property type="evidence" value="ECO:0007669"/>
    <property type="project" value="TreeGrafter"/>
</dbReference>
<evidence type="ECO:0000256" key="1">
    <source>
        <dbReference type="SAM" id="Coils"/>
    </source>
</evidence>
<dbReference type="PANTHER" id="PTHR21223">
    <property type="entry name" value="CBY1-INTERACTING BAR DOMAIN-CONTAINING PROTEIN HOMOLOG"/>
    <property type="match status" value="1"/>
</dbReference>
<feature type="coiled-coil region" evidence="1">
    <location>
        <begin position="135"/>
        <end position="169"/>
    </location>
</feature>
<dbReference type="EMBL" id="JARPUR010000003">
    <property type="protein sequence ID" value="KAK4878905.1"/>
    <property type="molecule type" value="Genomic_DNA"/>
</dbReference>
<accession>A0AAN7P294</accession>
<reference evidence="4" key="1">
    <citation type="submission" date="2023-01" db="EMBL/GenBank/DDBJ databases">
        <title>Key to firefly adult light organ development and bioluminescence: homeobox transcription factors regulate luciferase expression and transportation to peroxisome.</title>
        <authorList>
            <person name="Fu X."/>
        </authorList>
    </citation>
    <scope>NUCLEOTIDE SEQUENCE [LARGE SCALE GENOMIC DNA]</scope>
</reference>